<comment type="caution">
    <text evidence="1">The sequence shown here is derived from an EMBL/GenBank/DDBJ whole genome shotgun (WGS) entry which is preliminary data.</text>
</comment>
<proteinExistence type="predicted"/>
<evidence type="ECO:0000313" key="1">
    <source>
        <dbReference type="EMBL" id="RMA41782.1"/>
    </source>
</evidence>
<protein>
    <recommendedName>
        <fullName evidence="3">DUF1127 domain-containing protein</fullName>
    </recommendedName>
</protein>
<keyword evidence="2" id="KW-1185">Reference proteome</keyword>
<name>A0A3L9XZZ0_9RHOB</name>
<accession>A0A3L9XZZ0</accession>
<gene>
    <name evidence="1" type="ORF">D9R08_13055</name>
</gene>
<organism evidence="1 2">
    <name type="scientific">Rhodophyticola porphyridii</name>
    <dbReference type="NCBI Taxonomy" id="1852017"/>
    <lineage>
        <taxon>Bacteria</taxon>
        <taxon>Pseudomonadati</taxon>
        <taxon>Pseudomonadota</taxon>
        <taxon>Alphaproteobacteria</taxon>
        <taxon>Rhodobacterales</taxon>
        <taxon>Roseobacteraceae</taxon>
        <taxon>Rhodophyticola</taxon>
    </lineage>
</organism>
<evidence type="ECO:0008006" key="3">
    <source>
        <dbReference type="Google" id="ProtNLM"/>
    </source>
</evidence>
<dbReference type="EMBL" id="RCNT01000006">
    <property type="protein sequence ID" value="RMA41782.1"/>
    <property type="molecule type" value="Genomic_DNA"/>
</dbReference>
<evidence type="ECO:0000313" key="2">
    <source>
        <dbReference type="Proteomes" id="UP000281343"/>
    </source>
</evidence>
<dbReference type="Proteomes" id="UP000281343">
    <property type="component" value="Unassembled WGS sequence"/>
</dbReference>
<reference evidence="1 2" key="1">
    <citation type="submission" date="2018-10" db="EMBL/GenBank/DDBJ databases">
        <authorList>
            <person name="Jung H.S."/>
            <person name="Jeon C.O."/>
        </authorList>
    </citation>
    <scope>NUCLEOTIDE SEQUENCE [LARGE SCALE GENOMIC DNA]</scope>
    <source>
        <strain evidence="1 2">MA-7-27</strain>
    </source>
</reference>
<dbReference type="AlphaFoldDB" id="A0A3L9XZZ0"/>
<sequence>MEVIEDEHTSIERSCTMTSIIARLRTAAAKRAAYNRTVAEISRMPLDVALDLNIYRGDAEKIAYRAVYGA</sequence>